<evidence type="ECO:0000313" key="3">
    <source>
        <dbReference type="EMBL" id="GMN30394.1"/>
    </source>
</evidence>
<comment type="caution">
    <text evidence="2">The sequence shown here is derived from an EMBL/GenBank/DDBJ whole genome shotgun (WGS) entry which is preliminary data.</text>
</comment>
<protein>
    <submittedName>
        <fullName evidence="2">Uncharacterized protein</fullName>
    </submittedName>
</protein>
<feature type="region of interest" description="Disordered" evidence="1">
    <location>
        <begin position="1"/>
        <end position="25"/>
    </location>
</feature>
<evidence type="ECO:0000313" key="2">
    <source>
        <dbReference type="EMBL" id="GMN30341.1"/>
    </source>
</evidence>
<reference evidence="2" key="1">
    <citation type="submission" date="2023-07" db="EMBL/GenBank/DDBJ databases">
        <title>draft genome sequence of fig (Ficus carica).</title>
        <authorList>
            <person name="Takahashi T."/>
            <person name="Nishimura K."/>
        </authorList>
    </citation>
    <scope>NUCLEOTIDE SEQUENCE</scope>
</reference>
<evidence type="ECO:0000256" key="1">
    <source>
        <dbReference type="SAM" id="MobiDB-lite"/>
    </source>
</evidence>
<dbReference type="EMBL" id="BTGU01003319">
    <property type="protein sequence ID" value="GMN30341.1"/>
    <property type="molecule type" value="Genomic_DNA"/>
</dbReference>
<name>A0AA88CU50_FICCA</name>
<sequence length="192" mass="20236">MAAEEGPTSQGPEEGEVTRGIHVAENMVVLDEPEVGDDQSGDHQSRGVCKVRCGSCSGTSPGRCPVLGPYSVVREPTEFSVQGPIVGPAWALLLVNAQSWDLTPQSGDQCLQGQIVGLARAPLLVGAQSWDLTPQSGNQRKFSVCEGRFCGSCSGTSNIGRRPVVGLCSAVQGPTELVSARAEWILFGHVQY</sequence>
<accession>A0AA88CU50</accession>
<organism evidence="2 4">
    <name type="scientific">Ficus carica</name>
    <name type="common">Common fig</name>
    <dbReference type="NCBI Taxonomy" id="3494"/>
    <lineage>
        <taxon>Eukaryota</taxon>
        <taxon>Viridiplantae</taxon>
        <taxon>Streptophyta</taxon>
        <taxon>Embryophyta</taxon>
        <taxon>Tracheophyta</taxon>
        <taxon>Spermatophyta</taxon>
        <taxon>Magnoliopsida</taxon>
        <taxon>eudicotyledons</taxon>
        <taxon>Gunneridae</taxon>
        <taxon>Pentapetalae</taxon>
        <taxon>rosids</taxon>
        <taxon>fabids</taxon>
        <taxon>Rosales</taxon>
        <taxon>Moraceae</taxon>
        <taxon>Ficeae</taxon>
        <taxon>Ficus</taxon>
    </lineage>
</organism>
<proteinExistence type="predicted"/>
<gene>
    <name evidence="2" type="ORF">TIFTF001_044458</name>
    <name evidence="3" type="ORF">TIFTF001_044471</name>
</gene>
<dbReference type="AlphaFoldDB" id="A0AA88CU50"/>
<keyword evidence="4" id="KW-1185">Reference proteome</keyword>
<dbReference type="Proteomes" id="UP001187192">
    <property type="component" value="Unassembled WGS sequence"/>
</dbReference>
<evidence type="ECO:0000313" key="4">
    <source>
        <dbReference type="Proteomes" id="UP001187192"/>
    </source>
</evidence>
<dbReference type="EMBL" id="BTGU01003321">
    <property type="protein sequence ID" value="GMN30394.1"/>
    <property type="molecule type" value="Genomic_DNA"/>
</dbReference>